<comment type="caution">
    <text evidence="11">The sequence shown here is derived from an EMBL/GenBank/DDBJ whole genome shotgun (WGS) entry which is preliminary data.</text>
</comment>
<evidence type="ECO:0000256" key="8">
    <source>
        <dbReference type="SAM" id="MobiDB-lite"/>
    </source>
</evidence>
<dbReference type="GO" id="GO:0046872">
    <property type="term" value="F:metal ion binding"/>
    <property type="evidence" value="ECO:0007669"/>
    <property type="project" value="UniProtKB-KW"/>
</dbReference>
<dbReference type="Gene3D" id="3.20.20.370">
    <property type="entry name" value="Glycoside hydrolase/deacetylase"/>
    <property type="match status" value="1"/>
</dbReference>
<name>A0A9W7DFJ4_AMBMO</name>
<organism evidence="11 12">
    <name type="scientific">Ambrosiozyma monospora</name>
    <name type="common">Yeast</name>
    <name type="synonym">Endomycopsis monosporus</name>
    <dbReference type="NCBI Taxonomy" id="43982"/>
    <lineage>
        <taxon>Eukaryota</taxon>
        <taxon>Fungi</taxon>
        <taxon>Dikarya</taxon>
        <taxon>Ascomycota</taxon>
        <taxon>Saccharomycotina</taxon>
        <taxon>Pichiomycetes</taxon>
        <taxon>Pichiales</taxon>
        <taxon>Pichiaceae</taxon>
        <taxon>Ambrosiozyma</taxon>
    </lineage>
</organism>
<dbReference type="EC" id="3.5.1.41" evidence="6"/>
<comment type="cofactor">
    <cofactor evidence="1">
        <name>Co(2+)</name>
        <dbReference type="ChEBI" id="CHEBI:48828"/>
    </cofactor>
</comment>
<evidence type="ECO:0000256" key="1">
    <source>
        <dbReference type="ARBA" id="ARBA00001941"/>
    </source>
</evidence>
<keyword evidence="12" id="KW-1185">Reference proteome</keyword>
<dbReference type="PANTHER" id="PTHR10587">
    <property type="entry name" value="GLYCOSYL TRANSFERASE-RELATED"/>
    <property type="match status" value="1"/>
</dbReference>
<evidence type="ECO:0000256" key="2">
    <source>
        <dbReference type="ARBA" id="ARBA00022723"/>
    </source>
</evidence>
<feature type="chain" id="PRO_5040921283" description="chitin deacetylase" evidence="9">
    <location>
        <begin position="23"/>
        <end position="356"/>
    </location>
</feature>
<dbReference type="GO" id="GO:0005628">
    <property type="term" value="C:prospore membrane"/>
    <property type="evidence" value="ECO:0007669"/>
    <property type="project" value="TreeGrafter"/>
</dbReference>
<evidence type="ECO:0000256" key="7">
    <source>
        <dbReference type="ARBA" id="ARBA00048494"/>
    </source>
</evidence>
<feature type="domain" description="NodB homology" evidence="10">
    <location>
        <begin position="161"/>
        <end position="344"/>
    </location>
</feature>
<keyword evidence="4" id="KW-0146">Chitin degradation</keyword>
<reference evidence="11" key="1">
    <citation type="submission" date="2023-04" db="EMBL/GenBank/DDBJ databases">
        <title>Ambrosiozyma monospora NBRC 1965.</title>
        <authorList>
            <person name="Ichikawa N."/>
            <person name="Sato H."/>
            <person name="Tonouchi N."/>
        </authorList>
    </citation>
    <scope>NUCLEOTIDE SEQUENCE</scope>
    <source>
        <strain evidence="11">NBRC 1965</strain>
    </source>
</reference>
<protein>
    <recommendedName>
        <fullName evidence="6">chitin deacetylase</fullName>
        <ecNumber evidence="6">3.5.1.41</ecNumber>
    </recommendedName>
</protein>
<evidence type="ECO:0000256" key="4">
    <source>
        <dbReference type="ARBA" id="ARBA00023024"/>
    </source>
</evidence>
<dbReference type="GO" id="GO:0004099">
    <property type="term" value="F:chitin deacetylase activity"/>
    <property type="evidence" value="ECO:0007669"/>
    <property type="project" value="UniProtKB-EC"/>
</dbReference>
<dbReference type="EMBL" id="BSXU01001796">
    <property type="protein sequence ID" value="GMG31166.1"/>
    <property type="molecule type" value="Genomic_DNA"/>
</dbReference>
<evidence type="ECO:0000256" key="3">
    <source>
        <dbReference type="ARBA" id="ARBA00022801"/>
    </source>
</evidence>
<dbReference type="PANTHER" id="PTHR10587:SF133">
    <property type="entry name" value="CHITIN DEACETYLASE 1-RELATED"/>
    <property type="match status" value="1"/>
</dbReference>
<dbReference type="OrthoDB" id="2125469at2759"/>
<evidence type="ECO:0000256" key="5">
    <source>
        <dbReference type="ARBA" id="ARBA00023285"/>
    </source>
</evidence>
<dbReference type="SUPFAM" id="SSF88713">
    <property type="entry name" value="Glycoside hydrolase/deacetylase"/>
    <property type="match status" value="1"/>
</dbReference>
<dbReference type="InterPro" id="IPR050248">
    <property type="entry name" value="Polysacc_deacetylase_ArnD"/>
</dbReference>
<keyword evidence="4" id="KW-0624">Polysaccharide degradation</keyword>
<dbReference type="Proteomes" id="UP001165063">
    <property type="component" value="Unassembled WGS sequence"/>
</dbReference>
<dbReference type="GO" id="GO:0006032">
    <property type="term" value="P:chitin catabolic process"/>
    <property type="evidence" value="ECO:0007669"/>
    <property type="project" value="UniProtKB-KW"/>
</dbReference>
<evidence type="ECO:0000256" key="6">
    <source>
        <dbReference type="ARBA" id="ARBA00024056"/>
    </source>
</evidence>
<keyword evidence="3" id="KW-0378">Hydrolase</keyword>
<feature type="region of interest" description="Disordered" evidence="8">
    <location>
        <begin position="46"/>
        <end position="67"/>
    </location>
</feature>
<keyword evidence="5" id="KW-0170">Cobalt</keyword>
<evidence type="ECO:0000259" key="10">
    <source>
        <dbReference type="PROSITE" id="PS51677"/>
    </source>
</evidence>
<evidence type="ECO:0000256" key="9">
    <source>
        <dbReference type="SAM" id="SignalP"/>
    </source>
</evidence>
<comment type="catalytic activity">
    <reaction evidence="7">
        <text>[(1-&gt;4)-N-acetyl-beta-D-glucosaminyl](n) + n H2O = chitosan + n acetate</text>
        <dbReference type="Rhea" id="RHEA:10464"/>
        <dbReference type="Rhea" id="RHEA-COMP:9593"/>
        <dbReference type="Rhea" id="RHEA-COMP:9597"/>
        <dbReference type="ChEBI" id="CHEBI:15377"/>
        <dbReference type="ChEBI" id="CHEBI:17029"/>
        <dbReference type="ChEBI" id="CHEBI:30089"/>
        <dbReference type="ChEBI" id="CHEBI:57704"/>
        <dbReference type="EC" id="3.5.1.41"/>
    </reaction>
    <physiologicalReaction direction="left-to-right" evidence="7">
        <dbReference type="Rhea" id="RHEA:10465"/>
    </physiologicalReaction>
</comment>
<evidence type="ECO:0000313" key="12">
    <source>
        <dbReference type="Proteomes" id="UP001165063"/>
    </source>
</evidence>
<accession>A0A9W7DFJ4</accession>
<proteinExistence type="predicted"/>
<sequence length="356" mass="40132">MRFLLSPLFSLLLFSWLNPTCSIPVSPDASDKAGVLPAQPLLINSGKQSPQLQGQQDVQIPSTPQTVKSVEGGAPAPLISDEQHYNASLMATTPFPKWLHDFTGLNEWPGSEPPYIPLEFIDLNKIQKFSPRTFGTCNIDRSSCSFDCFKCVSFDDVYSCPVFSQTFDDGPHPATIQLLNGLSHRTTFFTLGLNVVRYPEVYRLAQDKGHLMASHTWSHKFLPSLTNEQIIAQFEWSIWAMNATGHHLPKWYRPPYGGIDDRVRQIARMFGMQAVLWDHDSFDWEMETTPPKRNKAKINADVRRWKSEGKGGLLLEHDVYSSTVSSALSIAKILGPNQMTVAECVNSIDYIKEFDY</sequence>
<dbReference type="AlphaFoldDB" id="A0A9W7DFJ4"/>
<feature type="signal peptide" evidence="9">
    <location>
        <begin position="1"/>
        <end position="22"/>
    </location>
</feature>
<dbReference type="PROSITE" id="PS51677">
    <property type="entry name" value="NODB"/>
    <property type="match status" value="1"/>
</dbReference>
<dbReference type="InterPro" id="IPR002509">
    <property type="entry name" value="NODB_dom"/>
</dbReference>
<keyword evidence="2" id="KW-0479">Metal-binding</keyword>
<evidence type="ECO:0000313" key="11">
    <source>
        <dbReference type="EMBL" id="GMG31166.1"/>
    </source>
</evidence>
<keyword evidence="9" id="KW-0732">Signal</keyword>
<dbReference type="Pfam" id="PF01522">
    <property type="entry name" value="Polysacc_deac_1"/>
    <property type="match status" value="1"/>
</dbReference>
<dbReference type="InterPro" id="IPR011330">
    <property type="entry name" value="Glyco_hydro/deAcase_b/a-brl"/>
</dbReference>
<dbReference type="GO" id="GO:0005975">
    <property type="term" value="P:carbohydrate metabolic process"/>
    <property type="evidence" value="ECO:0007669"/>
    <property type="project" value="InterPro"/>
</dbReference>
<dbReference type="GO" id="GO:0030476">
    <property type="term" value="P:ascospore wall assembly"/>
    <property type="evidence" value="ECO:0007669"/>
    <property type="project" value="TreeGrafter"/>
</dbReference>
<keyword evidence="4" id="KW-0119">Carbohydrate metabolism</keyword>
<gene>
    <name evidence="11" type="ORF">Amon01_000395300</name>
</gene>